<feature type="compositionally biased region" description="Low complexity" evidence="3">
    <location>
        <begin position="104"/>
        <end position="117"/>
    </location>
</feature>
<evidence type="ECO:0000256" key="3">
    <source>
        <dbReference type="SAM" id="MobiDB-lite"/>
    </source>
</evidence>
<evidence type="ECO:0000256" key="4">
    <source>
        <dbReference type="SAM" id="Phobius"/>
    </source>
</evidence>
<name>A0A812YDP9_SYMPI</name>
<protein>
    <recommendedName>
        <fullName evidence="5">HTH La-type RNA-binding domain-containing protein</fullName>
    </recommendedName>
</protein>
<dbReference type="InterPro" id="IPR036388">
    <property type="entry name" value="WH-like_DNA-bd_sf"/>
</dbReference>
<dbReference type="GO" id="GO:0003723">
    <property type="term" value="F:RNA binding"/>
    <property type="evidence" value="ECO:0007669"/>
    <property type="project" value="UniProtKB-UniRule"/>
</dbReference>
<keyword evidence="1 2" id="KW-0694">RNA-binding</keyword>
<sequence length="744" mass="79474">MRVRVTCDGSTGSKRFLVRVPQDLELVADLVRHVQMRLPEKVESLVLRVGGFALLPTLRLTDVVRDDDEVTVSTAGSENGSTVLALPAPLGPPEKRQRLPGQGLQAAKLSQADAQAAQKERVLPPFPQPSMANGADAKKPKEAAAKAPKARKETKETKGGTVTSKQAAAEARQVLARSKQPSLDAKEENVDQARSVNHPLLGQLEEYRISGFKRAVEGVDLWGLEFNVVEHYFGDTNWPKDNHLQSLADGDGFVALDSIADFSLLRQLCSDIPTIRDSLDTSEAPKPAAGGGYAAKKAPAASGHDSGEDSAEESRGADPSVTAERFDRDMDLLHKRMKPVLQAHGADAPIQVTASPAPAAPSQEQRDSEADAIELQADLADVEDDAAIAAELQREEEEQAGLAPGTASTSAATRPDLLAAATAVAAAREEERKAEEGDDDESWAEEEIQRGSTSKAGLMQIKVRVPDGCGEGDTLEVVAPSGDLIHVLVPPGHGPGSLLLVQVQQRAEGAKGPENLLYTSLTDRHTLEQWEALLQKLVSGYSVIKASRAQGIGSFVATVSPGTASCTTAAFGYTVAVGFPVFHEAHRPATAAALARSKMLLRNVIELNSSIRAMSLPSWMCKAFYANAALDLLIFLVPGSIGVPDLIAAKFPAGKKEGEIEQLIQLFHRQGGFAFLLHGAVRFAAGYYQTEEMVYLALFSYAVEASQLLYFYVKGTALQAIWLVLIGITIWTSVILHVGLGFGA</sequence>
<feature type="compositionally biased region" description="Acidic residues" evidence="3">
    <location>
        <begin position="436"/>
        <end position="446"/>
    </location>
</feature>
<feature type="compositionally biased region" description="Basic and acidic residues" evidence="3">
    <location>
        <begin position="136"/>
        <end position="158"/>
    </location>
</feature>
<keyword evidence="7" id="KW-1185">Reference proteome</keyword>
<dbReference type="EMBL" id="CAJNIZ010047904">
    <property type="protein sequence ID" value="CAE7778059.1"/>
    <property type="molecule type" value="Genomic_DNA"/>
</dbReference>
<keyword evidence="4" id="KW-0472">Membrane</keyword>
<gene>
    <name evidence="6" type="ORF">SPIL2461_LOCUS23075</name>
</gene>
<feature type="region of interest" description="Disordered" evidence="3">
    <location>
        <begin position="394"/>
        <end position="452"/>
    </location>
</feature>
<dbReference type="InterPro" id="IPR006630">
    <property type="entry name" value="La_HTH"/>
</dbReference>
<feature type="region of interest" description="Disordered" evidence="3">
    <location>
        <begin position="72"/>
        <end position="191"/>
    </location>
</feature>
<evidence type="ECO:0000256" key="2">
    <source>
        <dbReference type="PROSITE-ProRule" id="PRU00332"/>
    </source>
</evidence>
<dbReference type="Gene3D" id="1.10.10.10">
    <property type="entry name" value="Winged helix-like DNA-binding domain superfamily/Winged helix DNA-binding domain"/>
    <property type="match status" value="1"/>
</dbReference>
<comment type="caution">
    <text evidence="6">The sequence shown here is derived from an EMBL/GenBank/DDBJ whole genome shotgun (WGS) entry which is preliminary data.</text>
</comment>
<keyword evidence="4" id="KW-1133">Transmembrane helix</keyword>
<accession>A0A812YDP9</accession>
<dbReference type="AlphaFoldDB" id="A0A812YDP9"/>
<feature type="transmembrane region" description="Helical" evidence="4">
    <location>
        <begin position="694"/>
        <end position="713"/>
    </location>
</feature>
<evidence type="ECO:0000259" key="5">
    <source>
        <dbReference type="PROSITE" id="PS50961"/>
    </source>
</evidence>
<feature type="domain" description="HTH La-type RNA-binding" evidence="5">
    <location>
        <begin position="215"/>
        <end position="304"/>
    </location>
</feature>
<dbReference type="OrthoDB" id="419598at2759"/>
<dbReference type="Proteomes" id="UP000649617">
    <property type="component" value="Unassembled WGS sequence"/>
</dbReference>
<dbReference type="Pfam" id="PF05383">
    <property type="entry name" value="La"/>
    <property type="match status" value="1"/>
</dbReference>
<dbReference type="SUPFAM" id="SSF46785">
    <property type="entry name" value="Winged helix' DNA-binding domain"/>
    <property type="match status" value="1"/>
</dbReference>
<evidence type="ECO:0000313" key="7">
    <source>
        <dbReference type="Proteomes" id="UP000649617"/>
    </source>
</evidence>
<feature type="region of interest" description="Disordered" evidence="3">
    <location>
        <begin position="277"/>
        <end position="324"/>
    </location>
</feature>
<feature type="transmembrane region" description="Helical" evidence="4">
    <location>
        <begin position="720"/>
        <end position="742"/>
    </location>
</feature>
<evidence type="ECO:0000256" key="1">
    <source>
        <dbReference type="ARBA" id="ARBA00022884"/>
    </source>
</evidence>
<evidence type="ECO:0000313" key="6">
    <source>
        <dbReference type="EMBL" id="CAE7778059.1"/>
    </source>
</evidence>
<dbReference type="PROSITE" id="PS50961">
    <property type="entry name" value="HTH_LA"/>
    <property type="match status" value="1"/>
</dbReference>
<organism evidence="6 7">
    <name type="scientific">Symbiodinium pilosum</name>
    <name type="common">Dinoflagellate</name>
    <dbReference type="NCBI Taxonomy" id="2952"/>
    <lineage>
        <taxon>Eukaryota</taxon>
        <taxon>Sar</taxon>
        <taxon>Alveolata</taxon>
        <taxon>Dinophyceae</taxon>
        <taxon>Suessiales</taxon>
        <taxon>Symbiodiniaceae</taxon>
        <taxon>Symbiodinium</taxon>
    </lineage>
</organism>
<keyword evidence="4" id="KW-0812">Transmembrane</keyword>
<dbReference type="SMART" id="SM00715">
    <property type="entry name" value="LA"/>
    <property type="match status" value="1"/>
</dbReference>
<feature type="compositionally biased region" description="Low complexity" evidence="3">
    <location>
        <begin position="284"/>
        <end position="301"/>
    </location>
</feature>
<proteinExistence type="predicted"/>
<reference evidence="6" key="1">
    <citation type="submission" date="2021-02" db="EMBL/GenBank/DDBJ databases">
        <authorList>
            <person name="Dougan E. K."/>
            <person name="Rhodes N."/>
            <person name="Thang M."/>
            <person name="Chan C."/>
        </authorList>
    </citation>
    <scope>NUCLEOTIDE SEQUENCE</scope>
</reference>
<dbReference type="InterPro" id="IPR036390">
    <property type="entry name" value="WH_DNA-bd_sf"/>
</dbReference>